<evidence type="ECO:0000256" key="2">
    <source>
        <dbReference type="SAM" id="MobiDB-lite"/>
    </source>
</evidence>
<dbReference type="InterPro" id="IPR048736">
    <property type="entry name" value="SlpA_C"/>
</dbReference>
<comment type="caution">
    <text evidence="5">The sequence shown here is derived from an EMBL/GenBank/DDBJ whole genome shotgun (WGS) entry which is preliminary data.</text>
</comment>
<dbReference type="EMBL" id="JBHSOH010000003">
    <property type="protein sequence ID" value="MFC5847015.1"/>
    <property type="molecule type" value="Genomic_DNA"/>
</dbReference>
<keyword evidence="3" id="KW-0732">Signal</keyword>
<dbReference type="InterPro" id="IPR051465">
    <property type="entry name" value="Cell_Envelope_Struct_Comp"/>
</dbReference>
<dbReference type="Gene3D" id="1.10.287.1490">
    <property type="match status" value="1"/>
</dbReference>
<dbReference type="Proteomes" id="UP001595979">
    <property type="component" value="Unassembled WGS sequence"/>
</dbReference>
<evidence type="ECO:0000256" key="3">
    <source>
        <dbReference type="SAM" id="SignalP"/>
    </source>
</evidence>
<feature type="compositionally biased region" description="Polar residues" evidence="2">
    <location>
        <begin position="711"/>
        <end position="722"/>
    </location>
</feature>
<keyword evidence="1" id="KW-0175">Coiled coil</keyword>
<dbReference type="PANTHER" id="PTHR43308">
    <property type="entry name" value="OUTER MEMBRANE PROTEIN ALPHA-RELATED"/>
    <property type="match status" value="1"/>
</dbReference>
<dbReference type="InterPro" id="IPR001119">
    <property type="entry name" value="SLH_dom"/>
</dbReference>
<evidence type="ECO:0000313" key="5">
    <source>
        <dbReference type="EMBL" id="MFC5847015.1"/>
    </source>
</evidence>
<feature type="domain" description="SLH" evidence="4">
    <location>
        <begin position="29"/>
        <end position="92"/>
    </location>
</feature>
<feature type="chain" id="PRO_5047382587" evidence="3">
    <location>
        <begin position="20"/>
        <end position="1209"/>
    </location>
</feature>
<gene>
    <name evidence="5" type="ORF">ACFPQ6_01720</name>
</gene>
<feature type="region of interest" description="Disordered" evidence="2">
    <location>
        <begin position="709"/>
        <end position="733"/>
    </location>
</feature>
<protein>
    <submittedName>
        <fullName evidence="5">S-layer homology domain-containing protein</fullName>
    </submittedName>
</protein>
<reference evidence="6" key="1">
    <citation type="journal article" date="2019" name="Int. J. Syst. Evol. Microbiol.">
        <title>The Global Catalogue of Microorganisms (GCM) 10K type strain sequencing project: providing services to taxonomists for standard genome sequencing and annotation.</title>
        <authorList>
            <consortium name="The Broad Institute Genomics Platform"/>
            <consortium name="The Broad Institute Genome Sequencing Center for Infectious Disease"/>
            <person name="Wu L."/>
            <person name="Ma J."/>
        </authorList>
    </citation>
    <scope>NUCLEOTIDE SEQUENCE [LARGE SCALE GENOMIC DNA]</scope>
    <source>
        <strain evidence="6">CGMCC 1.15053</strain>
    </source>
</reference>
<name>A0ABW1DFM9_9DEIO</name>
<evidence type="ECO:0000313" key="6">
    <source>
        <dbReference type="Proteomes" id="UP001595979"/>
    </source>
</evidence>
<evidence type="ECO:0000259" key="4">
    <source>
        <dbReference type="PROSITE" id="PS51272"/>
    </source>
</evidence>
<feature type="coiled-coil region" evidence="1">
    <location>
        <begin position="100"/>
        <end position="127"/>
    </location>
</feature>
<dbReference type="PROSITE" id="PS51272">
    <property type="entry name" value="SLH"/>
    <property type="match status" value="1"/>
</dbReference>
<accession>A0ABW1DFM9</accession>
<organism evidence="5 6">
    <name type="scientific">Deinococcus petrolearius</name>
    <dbReference type="NCBI Taxonomy" id="1751295"/>
    <lineage>
        <taxon>Bacteria</taxon>
        <taxon>Thermotogati</taxon>
        <taxon>Deinococcota</taxon>
        <taxon>Deinococci</taxon>
        <taxon>Deinococcales</taxon>
        <taxon>Deinococcaceae</taxon>
        <taxon>Deinococcus</taxon>
    </lineage>
</organism>
<dbReference type="PANTHER" id="PTHR43308:SF1">
    <property type="entry name" value="OUTER MEMBRANE PROTEIN ALPHA"/>
    <property type="match status" value="1"/>
</dbReference>
<sequence length="1209" mass="127843">MKKSLIALTAALSFGLAAAQTAAPASAPQVPALTDVPAGHWAKDAIDRLVSRGIILGYPDGTFRGTQNLTRYEASVIIARVLDQIRSGETPVASLNAEDLTALQNAIQELAADLAALGVRVSDLEENAVNKDDFARLEARIEEVATAQGDAAALSNIQAQIDELTTRADDYDTLRADVDDNASSIAALNDLTVLLNQDILDLQDRVSAVEAAQADFVQRSDFNNLAGRVGVVETRVETVNNTLTGRIAALERNAFSIKPSLTLGYSVSRANRNFDIDRLFPLNADGSVANNAFTSGGIDSDTGAQRRDFADFGDSSDAIVAGAEGLYGFAATDRYVTVYYTDGTTQRLNAAQYANGAFAAPTGLTIDRARGSNGFLVGTLGRYQEGSTDIGISLGFDTSGQFGQVTSSTAGSLFNTGGRLSVNSIDLNFGLTTRLPDDVCYDVNGDDDCSDDETDLVDVLYPGARDSNLIDTAGSVYRPVFFRFKNATTEFSVGNNPVIVTLGHEQKFYFADYAFDNNYDGRGDGFVVNVDGSNLPVLGALKPKITTVYGSRDADNSATDAGYGVYYRGVRAQITPVGTLTAGAYYAQEGRDAFGAAAAAVQSPATVAAVPSDVTLYGADLHGKAFGVELHSEYTASRVTPVNSAAYTASAFYARAATRKTDLTFDLNTPAARLGTDSFNVSLYDLNYRRIEAGVSEVSAISEYGYDTRPGYSSTRQNNADNPDNGVTAPFSNLRGRTVDANGNIVIVRDANGDPVLDANNRTTAVLSNVGQKGFGVKTAVTLGPVSVGGYYDSSTSADGSMASTDPNLMVERGVSAKVAASIFSLRGSYNELNSNRYQTYRNAGTDVALGATVTDSVYLRRYAIQADVTPGLGLYVGAFYRDVSVADQAGGMRRSSTDRGLFGRGYLASSFTPGVGANSYRAGLNCSESNFGTYPTVNGVNGDTDGVGGVLNPAVNLDANRTGVCFTSYGVETGHAGNNANALVKDLFFRVGYGRVYVPETATSTNGSFSGNIFYGDTRYDRKVGAANVRLAGSFSNANVRLDARPAGTRGAIGLIVRTDPLEGLPFRPQINGQVGYYTSQFDSDSSAATAALNANAVKYGAGIVLNDFLLPNTKIGVRYDGYSGVNRIYTPYDGEGTEGYFADGDTNGNRINLRGVYLEGAYNDLVFSYGNYSLSSRNAAGTEIGSGLNNGQPARGQTFKITYKVNF</sequence>
<evidence type="ECO:0000256" key="1">
    <source>
        <dbReference type="SAM" id="Coils"/>
    </source>
</evidence>
<proteinExistence type="predicted"/>
<dbReference type="Pfam" id="PF00395">
    <property type="entry name" value="SLH"/>
    <property type="match status" value="1"/>
</dbReference>
<dbReference type="RefSeq" id="WP_380045773.1">
    <property type="nucleotide sequence ID" value="NZ_JBHSOH010000003.1"/>
</dbReference>
<dbReference type="Pfam" id="PF21620">
    <property type="entry name" value="SlpA_C"/>
    <property type="match status" value="1"/>
</dbReference>
<feature type="signal peptide" evidence="3">
    <location>
        <begin position="1"/>
        <end position="19"/>
    </location>
</feature>
<keyword evidence="6" id="KW-1185">Reference proteome</keyword>